<dbReference type="PANTHER" id="PTHR30535">
    <property type="entry name" value="VITAMIN B12-BINDING PROTEIN"/>
    <property type="match status" value="1"/>
</dbReference>
<dbReference type="PATRIC" id="fig|1110509.7.peg.899"/>
<keyword evidence="3" id="KW-1185">Reference proteome</keyword>
<dbReference type="Proteomes" id="UP000005877">
    <property type="component" value="Chromosome"/>
</dbReference>
<dbReference type="STRING" id="1110509.Mhar_0806"/>
<dbReference type="EMBL" id="CP003117">
    <property type="protein sequence ID" value="AET64179.1"/>
    <property type="molecule type" value="Genomic_DNA"/>
</dbReference>
<dbReference type="KEGG" id="mhi:Mhar_0806"/>
<dbReference type="PANTHER" id="PTHR30535:SF34">
    <property type="entry name" value="MOLYBDATE-BINDING PROTEIN MOLA"/>
    <property type="match status" value="1"/>
</dbReference>
<dbReference type="SUPFAM" id="SSF53807">
    <property type="entry name" value="Helical backbone' metal receptor"/>
    <property type="match status" value="1"/>
</dbReference>
<dbReference type="InterPro" id="IPR050902">
    <property type="entry name" value="ABC_Transporter_SBP"/>
</dbReference>
<dbReference type="GeneID" id="12509975"/>
<dbReference type="Gene3D" id="3.40.50.1980">
    <property type="entry name" value="Nitrogenase molybdenum iron protein domain"/>
    <property type="match status" value="2"/>
</dbReference>
<evidence type="ECO:0000313" key="2">
    <source>
        <dbReference type="EMBL" id="AET64179.1"/>
    </source>
</evidence>
<dbReference type="AlphaFoldDB" id="G7WKZ6"/>
<accession>G7WKZ6</accession>
<gene>
    <name evidence="2" type="ordered locus">Mhar_0806</name>
</gene>
<organism evidence="2 3">
    <name type="scientific">Methanothrix harundinacea (strain 6Ac)</name>
    <name type="common">Methanosaeta harundinacea</name>
    <dbReference type="NCBI Taxonomy" id="1110509"/>
    <lineage>
        <taxon>Archaea</taxon>
        <taxon>Methanobacteriati</taxon>
        <taxon>Methanobacteriota</taxon>
        <taxon>Stenosarchaea group</taxon>
        <taxon>Methanomicrobia</taxon>
        <taxon>Methanotrichales</taxon>
        <taxon>Methanotrichaceae</taxon>
        <taxon>Methanothrix</taxon>
    </lineage>
</organism>
<proteinExistence type="predicted"/>
<dbReference type="Pfam" id="PF01497">
    <property type="entry name" value="Peripla_BP_2"/>
    <property type="match status" value="1"/>
</dbReference>
<sequence length="393" mass="44332">MNRLRCCILVVACVALILGAGCADGYRTIVDSRGVAVQVPLEIERVVTISDGLVEGVMTSLGVEEKLVGLGTDCLPKLWEWEYPTVYGKNYTLEGMNTVNYLNPWIRDLPLVASYGMPPNYEMLVSLDPDLVIIRGGDCTFWTDEDGMQQAINTIDSLGIPLIVTYGPNTYDEPNMSIISEEIRIIGQIFGIEEEAIELADYLEREVEFVRERTEDIPDDEKPRVLLFGLSPRSRDGGGAGDIEGIDTIESFFLEEIVNAKNAFQEPAHFRLVSAEHVLALDPDVIVLPTDWGYHPPRELYEAPYYQNLQELTAVKNRRVIALPWLPCNCDKRLEYPIEVMVMAKAAYPERFEDVNLAEWLLEFYMNVYDVDRETAEGLRTAQLMDWTLGDGS</sequence>
<reference evidence="2 3" key="1">
    <citation type="journal article" date="2012" name="PLoS ONE">
        <title>The genome characteristics and predicted function of methyl-group oxidation pathway in the obligate aceticlastic methanogens, Methanosaeta spp.</title>
        <authorList>
            <person name="Zhu J."/>
            <person name="Zheng H."/>
            <person name="Ai G."/>
            <person name="Zhang G."/>
            <person name="Liu D."/>
            <person name="Liu X."/>
            <person name="Dong X."/>
        </authorList>
    </citation>
    <scope>NUCLEOTIDE SEQUENCE [LARGE SCALE GENOMIC DNA]</scope>
    <source>
        <strain evidence="2 3">6Ac</strain>
    </source>
</reference>
<dbReference type="HOGENOM" id="CLU_038034_13_4_2"/>
<dbReference type="RefSeq" id="WP_014586364.1">
    <property type="nucleotide sequence ID" value="NC_017527.1"/>
</dbReference>
<protein>
    <submittedName>
        <fullName evidence="2">Periplasmic binding protein</fullName>
    </submittedName>
</protein>
<dbReference type="OrthoDB" id="24039at2157"/>
<dbReference type="InterPro" id="IPR002491">
    <property type="entry name" value="ABC_transptr_periplasmic_BD"/>
</dbReference>
<feature type="domain" description="Fe/B12 periplasmic-binding" evidence="1">
    <location>
        <begin position="45"/>
        <end position="351"/>
    </location>
</feature>
<evidence type="ECO:0000259" key="1">
    <source>
        <dbReference type="PROSITE" id="PS50983"/>
    </source>
</evidence>
<name>G7WKZ6_METH6</name>
<evidence type="ECO:0000313" key="3">
    <source>
        <dbReference type="Proteomes" id="UP000005877"/>
    </source>
</evidence>
<dbReference type="PROSITE" id="PS51257">
    <property type="entry name" value="PROKAR_LIPOPROTEIN"/>
    <property type="match status" value="1"/>
</dbReference>
<dbReference type="PROSITE" id="PS50983">
    <property type="entry name" value="FE_B12_PBP"/>
    <property type="match status" value="1"/>
</dbReference>